<dbReference type="AlphaFoldDB" id="A0A1V6SCZ5"/>
<keyword evidence="2" id="KW-1185">Reference proteome</keyword>
<gene>
    <name evidence="1" type="ORF">PENFLA_c070G00885</name>
</gene>
<dbReference type="OrthoDB" id="5046242at2759"/>
<evidence type="ECO:0000313" key="2">
    <source>
        <dbReference type="Proteomes" id="UP000191342"/>
    </source>
</evidence>
<comment type="caution">
    <text evidence="1">The sequence shown here is derived from an EMBL/GenBank/DDBJ whole genome shotgun (WGS) entry which is preliminary data.</text>
</comment>
<name>A0A1V6SCZ5_9EURO</name>
<protein>
    <submittedName>
        <fullName evidence="1">Uncharacterized protein</fullName>
    </submittedName>
</protein>
<dbReference type="InterPro" id="IPR036188">
    <property type="entry name" value="FAD/NAD-bd_sf"/>
</dbReference>
<dbReference type="PANTHER" id="PTHR43563">
    <property type="entry name" value="AMINE OXIDASE"/>
    <property type="match status" value="1"/>
</dbReference>
<proteinExistence type="predicted"/>
<dbReference type="GO" id="GO:0016491">
    <property type="term" value="F:oxidoreductase activity"/>
    <property type="evidence" value="ECO:0007669"/>
    <property type="project" value="UniProtKB-ARBA"/>
</dbReference>
<sequence length="145" mass="15558">MTDINNLASTVDLEEPWNTPNATALDSMTLETYVNSKLSTADSRVLLDVAIPAILSTEMREPSLLYSLWCIAAAGDETGPGTINRLIGVDGGAQDSRVSGGTQLLATLLAERLGSENIYLNTPVRKVQLKESRYIVSSDEITISA</sequence>
<organism evidence="1 2">
    <name type="scientific">Penicillium flavigenum</name>
    <dbReference type="NCBI Taxonomy" id="254877"/>
    <lineage>
        <taxon>Eukaryota</taxon>
        <taxon>Fungi</taxon>
        <taxon>Dikarya</taxon>
        <taxon>Ascomycota</taxon>
        <taxon>Pezizomycotina</taxon>
        <taxon>Eurotiomycetes</taxon>
        <taxon>Eurotiomycetidae</taxon>
        <taxon>Eurotiales</taxon>
        <taxon>Aspergillaceae</taxon>
        <taxon>Penicillium</taxon>
    </lineage>
</organism>
<dbReference type="Gene3D" id="3.50.50.60">
    <property type="entry name" value="FAD/NAD(P)-binding domain"/>
    <property type="match status" value="1"/>
</dbReference>
<accession>A0A1V6SCZ5</accession>
<dbReference type="InterPro" id="IPR050703">
    <property type="entry name" value="Flavin_MAO"/>
</dbReference>
<reference evidence="2" key="1">
    <citation type="journal article" date="2017" name="Nat. Microbiol.">
        <title>Global analysis of biosynthetic gene clusters reveals vast potential of secondary metabolite production in Penicillium species.</title>
        <authorList>
            <person name="Nielsen J.C."/>
            <person name="Grijseels S."/>
            <person name="Prigent S."/>
            <person name="Ji B."/>
            <person name="Dainat J."/>
            <person name="Nielsen K.F."/>
            <person name="Frisvad J.C."/>
            <person name="Workman M."/>
            <person name="Nielsen J."/>
        </authorList>
    </citation>
    <scope>NUCLEOTIDE SEQUENCE [LARGE SCALE GENOMIC DNA]</scope>
    <source>
        <strain evidence="2">IBT 14082</strain>
    </source>
</reference>
<dbReference type="Proteomes" id="UP000191342">
    <property type="component" value="Unassembled WGS sequence"/>
</dbReference>
<evidence type="ECO:0000313" key="1">
    <source>
        <dbReference type="EMBL" id="OQE11892.1"/>
    </source>
</evidence>
<dbReference type="PANTHER" id="PTHR43563:SF1">
    <property type="entry name" value="AMINE OXIDASE [FLAVIN-CONTAINING] B"/>
    <property type="match status" value="1"/>
</dbReference>
<dbReference type="SUPFAM" id="SSF51905">
    <property type="entry name" value="FAD/NAD(P)-binding domain"/>
    <property type="match status" value="1"/>
</dbReference>
<dbReference type="EMBL" id="MLQL01000070">
    <property type="protein sequence ID" value="OQE11892.1"/>
    <property type="molecule type" value="Genomic_DNA"/>
</dbReference>
<dbReference type="STRING" id="254877.A0A1V6SCZ5"/>
<dbReference type="Gene3D" id="1.10.405.10">
    <property type="entry name" value="Guanine Nucleotide Dissociation Inhibitor, domain 1"/>
    <property type="match status" value="1"/>
</dbReference>